<evidence type="ECO:0000313" key="3">
    <source>
        <dbReference type="Proteomes" id="UP000552038"/>
    </source>
</evidence>
<organism evidence="2 3">
    <name type="scientific">Paenibacillus alvei</name>
    <name type="common">Bacillus alvei</name>
    <dbReference type="NCBI Taxonomy" id="44250"/>
    <lineage>
        <taxon>Bacteria</taxon>
        <taxon>Bacillati</taxon>
        <taxon>Bacillota</taxon>
        <taxon>Bacilli</taxon>
        <taxon>Bacillales</taxon>
        <taxon>Paenibacillaceae</taxon>
        <taxon>Paenibacillus</taxon>
    </lineage>
</organism>
<dbReference type="Proteomes" id="UP001527181">
    <property type="component" value="Unassembled WGS sequence"/>
</dbReference>
<dbReference type="AlphaFoldDB" id="A0AAP7A7D3"/>
<sequence length="230" mass="27390">MNISSLQLNNPISGIFSNESINILTSLKDNIFYSKMKMKEYDFNGNFIPKVEDRIQISSIWMYDIKNEVSKEIIQFGNFDINDVYVTGNYLYFVKIIDADQDGILSEVDYGKGEMWRVHLPTLKVDYCFKIQPYNFHRFLTANDDYIVFISEDRLPYVTEIVFYSIKSQKFSVLNNYYERDWYDFRIVNHCDGEPDYFIFKREVDVHSKTETSIVNVIHWLDLISQLQWA</sequence>
<dbReference type="GeneID" id="94492893"/>
<dbReference type="EMBL" id="JABFOR010000091">
    <property type="protein sequence ID" value="NOJ74173.1"/>
    <property type="molecule type" value="Genomic_DNA"/>
</dbReference>
<comment type="caution">
    <text evidence="2">The sequence shown here is derived from an EMBL/GenBank/DDBJ whole genome shotgun (WGS) entry which is preliminary data.</text>
</comment>
<dbReference type="EMBL" id="JAMDNP010000092">
    <property type="protein sequence ID" value="MCY9764517.1"/>
    <property type="molecule type" value="Genomic_DNA"/>
</dbReference>
<gene>
    <name evidence="2" type="ORF">HMI46_27115</name>
    <name evidence="1" type="ORF">M5X12_28875</name>
</gene>
<name>A0AAP7A7D3_PAEAL</name>
<accession>A0AAP7A7D3</accession>
<protein>
    <recommendedName>
        <fullName evidence="5">EF-hand domain-containing protein</fullName>
    </recommendedName>
</protein>
<reference evidence="1 4" key="2">
    <citation type="submission" date="2022-05" db="EMBL/GenBank/DDBJ databases">
        <title>Genome Sequencing of Bee-Associated Microbes.</title>
        <authorList>
            <person name="Dunlap C."/>
        </authorList>
    </citation>
    <scope>NUCLEOTIDE SEQUENCE [LARGE SCALE GENOMIC DNA]</scope>
    <source>
        <strain evidence="1 4">NRRL B-04010</strain>
    </source>
</reference>
<evidence type="ECO:0008006" key="5">
    <source>
        <dbReference type="Google" id="ProtNLM"/>
    </source>
</evidence>
<evidence type="ECO:0000313" key="4">
    <source>
        <dbReference type="Proteomes" id="UP001527181"/>
    </source>
</evidence>
<evidence type="ECO:0000313" key="2">
    <source>
        <dbReference type="EMBL" id="NOJ74173.1"/>
    </source>
</evidence>
<evidence type="ECO:0000313" key="1">
    <source>
        <dbReference type="EMBL" id="MCY9764517.1"/>
    </source>
</evidence>
<dbReference type="Proteomes" id="UP000552038">
    <property type="component" value="Unassembled WGS sequence"/>
</dbReference>
<dbReference type="RefSeq" id="WP_005547774.1">
    <property type="nucleotide sequence ID" value="NZ_JABFOR010000091.1"/>
</dbReference>
<dbReference type="SUPFAM" id="SSF69322">
    <property type="entry name" value="Tricorn protease domain 2"/>
    <property type="match status" value="1"/>
</dbReference>
<reference evidence="2 3" key="1">
    <citation type="submission" date="2020-05" db="EMBL/GenBank/DDBJ databases">
        <title>Whole genome sequencing and identification of novel metabolites from Paenibacillus alvei strain JR949.</title>
        <authorList>
            <person name="Rajendhran J."/>
            <person name="Sree Pranav P."/>
            <person name="Mahalakshmi B."/>
            <person name="Karthikeyan R."/>
        </authorList>
    </citation>
    <scope>NUCLEOTIDE SEQUENCE [LARGE SCALE GENOMIC DNA]</scope>
    <source>
        <strain evidence="2 3">JR949</strain>
    </source>
</reference>
<proteinExistence type="predicted"/>
<keyword evidence="4" id="KW-1185">Reference proteome</keyword>